<keyword evidence="1" id="KW-1133">Transmembrane helix</keyword>
<dbReference type="Gene3D" id="1.10.1900.10">
    <property type="entry name" value="c-terminal domain of poly(a) binding protein"/>
    <property type="match status" value="1"/>
</dbReference>
<evidence type="ECO:0000313" key="3">
    <source>
        <dbReference type="EMBL" id="MDQ0158007.1"/>
    </source>
</evidence>
<name>A0ABT9VAN7_9BACL</name>
<evidence type="ECO:0000259" key="2">
    <source>
        <dbReference type="Pfam" id="PF08006"/>
    </source>
</evidence>
<feature type="transmembrane region" description="Helical" evidence="1">
    <location>
        <begin position="199"/>
        <end position="217"/>
    </location>
</feature>
<feature type="transmembrane region" description="Helical" evidence="1">
    <location>
        <begin position="171"/>
        <end position="192"/>
    </location>
</feature>
<organism evidence="3 4">
    <name type="scientific">Anoxybacillus andreesenii</name>
    <dbReference type="NCBI Taxonomy" id="1325932"/>
    <lineage>
        <taxon>Bacteria</taxon>
        <taxon>Bacillati</taxon>
        <taxon>Bacillota</taxon>
        <taxon>Bacilli</taxon>
        <taxon>Bacillales</taxon>
        <taxon>Anoxybacillaceae</taxon>
        <taxon>Anoxybacillus</taxon>
    </lineage>
</organism>
<dbReference type="PANTHER" id="PTHR41307:SF1">
    <property type="entry name" value="MEMBRANE PROTEIN"/>
    <property type="match status" value="1"/>
</dbReference>
<feature type="transmembrane region" description="Helical" evidence="1">
    <location>
        <begin position="108"/>
        <end position="128"/>
    </location>
</feature>
<gene>
    <name evidence="3" type="ORF">J2S07_004396</name>
</gene>
<evidence type="ECO:0000313" key="4">
    <source>
        <dbReference type="Proteomes" id="UP001231362"/>
    </source>
</evidence>
<keyword evidence="4" id="KW-1185">Reference proteome</keyword>
<dbReference type="Proteomes" id="UP001231362">
    <property type="component" value="Unassembled WGS sequence"/>
</dbReference>
<reference evidence="3 4" key="1">
    <citation type="submission" date="2023-07" db="EMBL/GenBank/DDBJ databases">
        <title>Genomic Encyclopedia of Type Strains, Phase IV (KMG-IV): sequencing the most valuable type-strain genomes for metagenomic binning, comparative biology and taxonomic classification.</title>
        <authorList>
            <person name="Goeker M."/>
        </authorList>
    </citation>
    <scope>NUCLEOTIDE SEQUENCE [LARGE SCALE GENOMIC DNA]</scope>
    <source>
        <strain evidence="3 4">DSM 23948</strain>
    </source>
</reference>
<accession>A0ABT9VAN7</accession>
<evidence type="ECO:0000256" key="1">
    <source>
        <dbReference type="SAM" id="Phobius"/>
    </source>
</evidence>
<feature type="transmembrane region" description="Helical" evidence="1">
    <location>
        <begin position="78"/>
        <end position="96"/>
    </location>
</feature>
<feature type="domain" description="HAAS transmembrane region" evidence="2">
    <location>
        <begin position="90"/>
        <end position="203"/>
    </location>
</feature>
<keyword evidence="1" id="KW-0472">Membrane</keyword>
<dbReference type="EMBL" id="JAUSTU010000058">
    <property type="protein sequence ID" value="MDQ0158007.1"/>
    <property type="molecule type" value="Genomic_DNA"/>
</dbReference>
<keyword evidence="1" id="KW-0812">Transmembrane</keyword>
<comment type="caution">
    <text evidence="3">The sequence shown here is derived from an EMBL/GenBank/DDBJ whole genome shotgun (WGS) entry which is preliminary data.</text>
</comment>
<feature type="transmembrane region" description="Helical" evidence="1">
    <location>
        <begin position="140"/>
        <end position="159"/>
    </location>
</feature>
<dbReference type="Pfam" id="PF08006">
    <property type="entry name" value="HAAS_TM"/>
    <property type="match status" value="1"/>
</dbReference>
<sequence>MHISMESRDFLENLRVYLISSGKKEIEINEIIEELEDHLYEAEKNGKNIDDIIGKSPKEYMEQVANEISFDLKGLVKYIPIVMLGAFAFILTGKAIRGSIEFSILDLVGYPLIFLLYLFITASVFKYVSSRQFTKINERIVLGLTSILPFVLFMVLLYLNSSINTPVVEFGMIGNIVAISCATIIFIWIAVWSKSWVTIIIPILLFLPEGMINLTTLQDKTKAILNAVIPFSLIGIYLFILWNKERIKGNTR</sequence>
<dbReference type="RefSeq" id="WP_307152431.1">
    <property type="nucleotide sequence ID" value="NZ_JAUSTU010000058.1"/>
</dbReference>
<feature type="transmembrane region" description="Helical" evidence="1">
    <location>
        <begin position="223"/>
        <end position="242"/>
    </location>
</feature>
<dbReference type="SUPFAM" id="SSF158560">
    <property type="entry name" value="BH3980-like"/>
    <property type="match status" value="1"/>
</dbReference>
<dbReference type="InterPro" id="IPR012963">
    <property type="entry name" value="HAAS_TM"/>
</dbReference>
<dbReference type="PANTHER" id="PTHR41307">
    <property type="entry name" value="MEMBRANE PROTEIN-RELATED"/>
    <property type="match status" value="1"/>
</dbReference>
<proteinExistence type="predicted"/>
<protein>
    <submittedName>
        <fullName evidence="3">Membrane protein (GlpM family)</fullName>
    </submittedName>
</protein>